<accession>A0A2A2L510</accession>
<dbReference type="Gene3D" id="3.80.20.20">
    <property type="entry name" value="Receptor L-domain"/>
    <property type="match status" value="1"/>
</dbReference>
<protein>
    <recommendedName>
        <fullName evidence="3">Receptor L-domain domain-containing protein</fullName>
    </recommendedName>
</protein>
<evidence type="ECO:0000313" key="2">
    <source>
        <dbReference type="Proteomes" id="UP000218231"/>
    </source>
</evidence>
<evidence type="ECO:0008006" key="3">
    <source>
        <dbReference type="Google" id="ProtNLM"/>
    </source>
</evidence>
<dbReference type="AlphaFoldDB" id="A0A2A2L510"/>
<sequence>MIYESSNTKLCYSDEEYYRLMSSNILYSFDNRLCSMTGQACIPGLSSTDYNSDDTEDSSNYDYAFNSQSLPSNCEVVNGYMTFNEDDSESEDLKQKLSSIRIIVGSLYIQLIIDPYSSANLSVMIVSNPALSVSQTACDRWTQLGFSLIINDNAANCG</sequence>
<gene>
    <name evidence="1" type="ORF">WR25_22386</name>
</gene>
<dbReference type="EMBL" id="LIAE01007201">
    <property type="protein sequence ID" value="PAV81147.1"/>
    <property type="molecule type" value="Genomic_DNA"/>
</dbReference>
<reference evidence="1 2" key="1">
    <citation type="journal article" date="2017" name="Curr. Biol.">
        <title>Genome architecture and evolution of a unichromosomal asexual nematode.</title>
        <authorList>
            <person name="Fradin H."/>
            <person name="Zegar C."/>
            <person name="Gutwein M."/>
            <person name="Lucas J."/>
            <person name="Kovtun M."/>
            <person name="Corcoran D."/>
            <person name="Baugh L.R."/>
            <person name="Kiontke K."/>
            <person name="Gunsalus K."/>
            <person name="Fitch D.H."/>
            <person name="Piano F."/>
        </authorList>
    </citation>
    <scope>NUCLEOTIDE SEQUENCE [LARGE SCALE GENOMIC DNA]</scope>
    <source>
        <strain evidence="1">PF1309</strain>
    </source>
</reference>
<name>A0A2A2L510_9BILA</name>
<evidence type="ECO:0000313" key="1">
    <source>
        <dbReference type="EMBL" id="PAV81147.1"/>
    </source>
</evidence>
<dbReference type="InterPro" id="IPR036941">
    <property type="entry name" value="Rcpt_L-dom_sf"/>
</dbReference>
<dbReference type="Proteomes" id="UP000218231">
    <property type="component" value="Unassembled WGS sequence"/>
</dbReference>
<dbReference type="SUPFAM" id="SSF52058">
    <property type="entry name" value="L domain-like"/>
    <property type="match status" value="1"/>
</dbReference>
<keyword evidence="2" id="KW-1185">Reference proteome</keyword>
<organism evidence="1 2">
    <name type="scientific">Diploscapter pachys</name>
    <dbReference type="NCBI Taxonomy" id="2018661"/>
    <lineage>
        <taxon>Eukaryota</taxon>
        <taxon>Metazoa</taxon>
        <taxon>Ecdysozoa</taxon>
        <taxon>Nematoda</taxon>
        <taxon>Chromadorea</taxon>
        <taxon>Rhabditida</taxon>
        <taxon>Rhabditina</taxon>
        <taxon>Rhabditomorpha</taxon>
        <taxon>Rhabditoidea</taxon>
        <taxon>Rhabditidae</taxon>
        <taxon>Diploscapter</taxon>
    </lineage>
</organism>
<comment type="caution">
    <text evidence="1">The sequence shown here is derived from an EMBL/GenBank/DDBJ whole genome shotgun (WGS) entry which is preliminary data.</text>
</comment>
<proteinExistence type="predicted"/>